<dbReference type="EMBL" id="CP162601">
    <property type="protein sequence ID" value="XDK25515.1"/>
    <property type="molecule type" value="Genomic_DNA"/>
</dbReference>
<dbReference type="RefSeq" id="WP_306100957.1">
    <property type="nucleotide sequence ID" value="NZ_CP162601.1"/>
</dbReference>
<accession>A0AB39HHB7</accession>
<proteinExistence type="predicted"/>
<dbReference type="KEGG" id="vih:AB0763_02400"/>
<protein>
    <recommendedName>
        <fullName evidence="2">Transposase</fullName>
    </recommendedName>
</protein>
<reference evidence="1" key="1">
    <citation type="submission" date="2024-07" db="EMBL/GenBank/DDBJ databases">
        <title>Genome Analysis of a Potential Novel Vibrio Species Secreting pH- and Thermo-stable Alginate Lyase and its Application in Producing Alginate Oligosaccharides.</title>
        <authorList>
            <person name="Huang H."/>
            <person name="Bao K."/>
        </authorList>
    </citation>
    <scope>NUCLEOTIDE SEQUENCE</scope>
    <source>
        <strain evidence="1">HB236076</strain>
    </source>
</reference>
<name>A0AB39HHB7_9VIBR</name>
<evidence type="ECO:0000313" key="1">
    <source>
        <dbReference type="EMBL" id="XDK25515.1"/>
    </source>
</evidence>
<gene>
    <name evidence="1" type="ORF">AB0763_02400</name>
</gene>
<evidence type="ECO:0008006" key="2">
    <source>
        <dbReference type="Google" id="ProtNLM"/>
    </source>
</evidence>
<sequence>MLGFVGNQRQHQPQKGLEYSLPDYLELVETLGQTIRPDKRGFIVSTENSLLQKLELDEDQWLTLSEQFGRHFRQAVGDTQQLRHYSPHTHRAWVR</sequence>
<dbReference type="AlphaFoldDB" id="A0AB39HHB7"/>
<organism evidence="1">
    <name type="scientific">Vibrio sp. HB236076</name>
    <dbReference type="NCBI Taxonomy" id="3232307"/>
    <lineage>
        <taxon>Bacteria</taxon>
        <taxon>Pseudomonadati</taxon>
        <taxon>Pseudomonadota</taxon>
        <taxon>Gammaproteobacteria</taxon>
        <taxon>Vibrionales</taxon>
        <taxon>Vibrionaceae</taxon>
        <taxon>Vibrio</taxon>
    </lineage>
</organism>